<feature type="transmembrane region" description="Helical" evidence="6">
    <location>
        <begin position="232"/>
        <end position="256"/>
    </location>
</feature>
<reference evidence="8 10" key="2">
    <citation type="submission" date="2020-03" db="EMBL/GenBank/DDBJ databases">
        <title>Soil Listeria distribution.</title>
        <authorList>
            <person name="Liao J."/>
            <person name="Wiedmann M."/>
        </authorList>
    </citation>
    <scope>NUCLEOTIDE SEQUENCE [LARGE SCALE GENOMIC DNA]</scope>
    <source>
        <strain evidence="8 10">FSL L7-1560</strain>
    </source>
</reference>
<organism evidence="8 10">
    <name type="scientific">Listeria seeligeri</name>
    <dbReference type="NCBI Taxonomy" id="1640"/>
    <lineage>
        <taxon>Bacteria</taxon>
        <taxon>Bacillati</taxon>
        <taxon>Bacillota</taxon>
        <taxon>Bacilli</taxon>
        <taxon>Bacillales</taxon>
        <taxon>Listeriaceae</taxon>
        <taxon>Listeria</taxon>
    </lineage>
</organism>
<name>A0A7X1C5I6_LISSE</name>
<dbReference type="InterPro" id="IPR002549">
    <property type="entry name" value="AI-2E-like"/>
</dbReference>
<keyword evidence="4 6" id="KW-1133">Transmembrane helix</keyword>
<accession>A0A7X1C5I6</accession>
<comment type="subcellular location">
    <subcellularLocation>
        <location evidence="1">Membrane</location>
        <topology evidence="1">Multi-pass membrane protein</topology>
    </subcellularLocation>
</comment>
<keyword evidence="3 6" id="KW-0812">Transmembrane</keyword>
<dbReference type="EMBL" id="JAARRG010000001">
    <property type="protein sequence ID" value="MBC1484895.1"/>
    <property type="molecule type" value="Genomic_DNA"/>
</dbReference>
<dbReference type="PANTHER" id="PTHR21716">
    <property type="entry name" value="TRANSMEMBRANE PROTEIN"/>
    <property type="match status" value="1"/>
</dbReference>
<dbReference type="Proteomes" id="UP000033536">
    <property type="component" value="Unassembled WGS sequence"/>
</dbReference>
<comment type="caution">
    <text evidence="8">The sequence shown here is derived from an EMBL/GenBank/DDBJ whole genome shotgun (WGS) entry which is preliminary data.</text>
</comment>
<evidence type="ECO:0000256" key="1">
    <source>
        <dbReference type="ARBA" id="ARBA00004141"/>
    </source>
</evidence>
<gene>
    <name evidence="8" type="ORF">HB897_01460</name>
    <name evidence="7" type="ORF">UQ68_14065</name>
</gene>
<evidence type="ECO:0000313" key="7">
    <source>
        <dbReference type="EMBL" id="KKD44070.1"/>
    </source>
</evidence>
<dbReference type="GO" id="GO:0016020">
    <property type="term" value="C:membrane"/>
    <property type="evidence" value="ECO:0007669"/>
    <property type="project" value="UniProtKB-SubCell"/>
</dbReference>
<feature type="transmembrane region" description="Helical" evidence="6">
    <location>
        <begin position="294"/>
        <end position="324"/>
    </location>
</feature>
<protein>
    <submittedName>
        <fullName evidence="8">AI-2E family transporter</fullName>
    </submittedName>
    <submittedName>
        <fullName evidence="7">Membrane protein</fullName>
    </submittedName>
</protein>
<keyword evidence="5 6" id="KW-0472">Membrane</keyword>
<dbReference type="GO" id="GO:0055085">
    <property type="term" value="P:transmembrane transport"/>
    <property type="evidence" value="ECO:0007669"/>
    <property type="project" value="TreeGrafter"/>
</dbReference>
<proteinExistence type="inferred from homology"/>
<feature type="transmembrane region" description="Helical" evidence="6">
    <location>
        <begin position="201"/>
        <end position="220"/>
    </location>
</feature>
<feature type="transmembrane region" description="Helical" evidence="6">
    <location>
        <begin position="66"/>
        <end position="84"/>
    </location>
</feature>
<feature type="transmembrane region" description="Helical" evidence="6">
    <location>
        <begin position="262"/>
        <end position="282"/>
    </location>
</feature>
<dbReference type="AlphaFoldDB" id="A0A7X1C5I6"/>
<evidence type="ECO:0000256" key="4">
    <source>
        <dbReference type="ARBA" id="ARBA00022989"/>
    </source>
</evidence>
<evidence type="ECO:0000256" key="6">
    <source>
        <dbReference type="SAM" id="Phobius"/>
    </source>
</evidence>
<evidence type="ECO:0000256" key="5">
    <source>
        <dbReference type="ARBA" id="ARBA00023136"/>
    </source>
</evidence>
<dbReference type="Pfam" id="PF01594">
    <property type="entry name" value="AI-2E_transport"/>
    <property type="match status" value="1"/>
</dbReference>
<dbReference type="Proteomes" id="UP000523362">
    <property type="component" value="Unassembled WGS sequence"/>
</dbReference>
<reference evidence="7 9" key="1">
    <citation type="submission" date="2015-02" db="EMBL/GenBank/DDBJ databases">
        <title>Sequencing of Listeria spp. dairy environmental strains.</title>
        <authorList>
            <person name="Muhterem-Uyar M."/>
            <person name="Wagner M."/>
            <person name="Schmitz-Esser S."/>
            <person name="Stessl B."/>
        </authorList>
    </citation>
    <scope>NUCLEOTIDE SEQUENCE [LARGE SCALE GENOMIC DNA]</scope>
    <source>
        <strain evidence="7 9">7KSM</strain>
    </source>
</reference>
<comment type="similarity">
    <text evidence="2">Belongs to the autoinducer-2 exporter (AI-2E) (TC 2.A.86) family.</text>
</comment>
<evidence type="ECO:0000256" key="3">
    <source>
        <dbReference type="ARBA" id="ARBA00022692"/>
    </source>
</evidence>
<feature type="transmembrane region" description="Helical" evidence="6">
    <location>
        <begin position="134"/>
        <end position="158"/>
    </location>
</feature>
<keyword evidence="9" id="KW-1185">Reference proteome</keyword>
<evidence type="ECO:0000313" key="10">
    <source>
        <dbReference type="Proteomes" id="UP000523362"/>
    </source>
</evidence>
<evidence type="ECO:0000256" key="2">
    <source>
        <dbReference type="ARBA" id="ARBA00009773"/>
    </source>
</evidence>
<evidence type="ECO:0000313" key="8">
    <source>
        <dbReference type="EMBL" id="MBC1484895.1"/>
    </source>
</evidence>
<dbReference type="PANTHER" id="PTHR21716:SF62">
    <property type="entry name" value="TRANSPORT PROTEIN YDBI-RELATED"/>
    <property type="match status" value="1"/>
</dbReference>
<dbReference type="RefSeq" id="WP_046328070.1">
    <property type="nucleotide sequence ID" value="NZ_CP034772.1"/>
</dbReference>
<sequence length="345" mass="39116">MKELSLFLQNKSVKRFGVFLLLAFVLYLLRSQMNIILLTFIFSYLITRLENFILRRISIYRQIIVLLLYVVIATVIVLVFVKYIPVLGDQVNQLVNFANKFFTTDSNNDFINYIINLANQFDIMKYTEQGVTMLLTYLTNVGTVLMNVFIALMLSLFFSLGKDHLVSFTNQFSTSKIGFIYEEAKFFGSKFVGTFGKVIEAQFIIALVNAVLTTIALWILGFPQLMTLSIMVFLLGLIPVAGVIISLVPLTIIGYSIGGVEYIFYILIVVMIIHALESYVLNPKLMSAKTNLPVFYTFIILIFGEHFFGIWGLIVGIPVVMFFLDVLGVTGQEEIEQPNNTISHT</sequence>
<evidence type="ECO:0000313" key="9">
    <source>
        <dbReference type="Proteomes" id="UP000033536"/>
    </source>
</evidence>
<dbReference type="EMBL" id="JYOM01000017">
    <property type="protein sequence ID" value="KKD44070.1"/>
    <property type="molecule type" value="Genomic_DNA"/>
</dbReference>